<reference evidence="2 3" key="1">
    <citation type="journal article" date="2019" name="Int. J. Syst. Evol. Microbiol.">
        <title>The Global Catalogue of Microorganisms (GCM) 10K type strain sequencing project: providing services to taxonomists for standard genome sequencing and annotation.</title>
        <authorList>
            <consortium name="The Broad Institute Genomics Platform"/>
            <consortium name="The Broad Institute Genome Sequencing Center for Infectious Disease"/>
            <person name="Wu L."/>
            <person name="Ma J."/>
        </authorList>
    </citation>
    <scope>NUCLEOTIDE SEQUENCE [LARGE SCALE GENOMIC DNA]</scope>
    <source>
        <strain evidence="2 3">JCM 11756</strain>
    </source>
</reference>
<evidence type="ECO:0000256" key="1">
    <source>
        <dbReference type="SAM" id="MobiDB-lite"/>
    </source>
</evidence>
<dbReference type="EMBL" id="BAAAIZ010000090">
    <property type="protein sequence ID" value="GAA1431815.1"/>
    <property type="molecule type" value="Genomic_DNA"/>
</dbReference>
<evidence type="ECO:0000313" key="3">
    <source>
        <dbReference type="Proteomes" id="UP001500973"/>
    </source>
</evidence>
<feature type="region of interest" description="Disordered" evidence="1">
    <location>
        <begin position="1"/>
        <end position="35"/>
    </location>
</feature>
<dbReference type="Proteomes" id="UP001500973">
    <property type="component" value="Unassembled WGS sequence"/>
</dbReference>
<evidence type="ECO:0000313" key="2">
    <source>
        <dbReference type="EMBL" id="GAA1431815.1"/>
    </source>
</evidence>
<sequence>MPTLLIPPPHLRRPDPPPLHARRDRADGKGHRKARYMTDYPYLPVECRTGACDHDPDRCLRFRSRRCESGQCTHARQNLLCAVNYPTESSEATR</sequence>
<keyword evidence="3" id="KW-1185">Reference proteome</keyword>
<comment type="caution">
    <text evidence="2">The sequence shown here is derived from an EMBL/GenBank/DDBJ whole genome shotgun (WGS) entry which is preliminary data.</text>
</comment>
<accession>A0ABN1Z4Q9</accession>
<protein>
    <submittedName>
        <fullName evidence="2">Uncharacterized protein</fullName>
    </submittedName>
</protein>
<gene>
    <name evidence="2" type="ORF">GCM10009601_51600</name>
</gene>
<organism evidence="2 3">
    <name type="scientific">Streptomyces thermospinosisporus</name>
    <dbReference type="NCBI Taxonomy" id="161482"/>
    <lineage>
        <taxon>Bacteria</taxon>
        <taxon>Bacillati</taxon>
        <taxon>Actinomycetota</taxon>
        <taxon>Actinomycetes</taxon>
        <taxon>Kitasatosporales</taxon>
        <taxon>Streptomycetaceae</taxon>
        <taxon>Streptomyces</taxon>
    </lineage>
</organism>
<proteinExistence type="predicted"/>
<name>A0ABN1Z4Q9_9ACTN</name>